<dbReference type="AlphaFoldDB" id="A0AAD5JQA7"/>
<sequence length="117" mass="13280">MSQVFGIGWKVWTGKGEDQEAAKKELIEILKTMQGELGDEHFFGGERIGFVDVALVIGTSWFYTFETLGNFSIEAECPKLIAWSKRCLEKESVAKSLPHPHKIYEAALWLKQKFGIE</sequence>
<evidence type="ECO:0000259" key="2">
    <source>
        <dbReference type="PROSITE" id="PS50405"/>
    </source>
</evidence>
<dbReference type="EMBL" id="JAJSOW010000002">
    <property type="protein sequence ID" value="KAI9197919.1"/>
    <property type="molecule type" value="Genomic_DNA"/>
</dbReference>
<dbReference type="GO" id="GO:0005829">
    <property type="term" value="C:cytosol"/>
    <property type="evidence" value="ECO:0007669"/>
    <property type="project" value="UniProtKB-SubCell"/>
</dbReference>
<evidence type="ECO:0000256" key="1">
    <source>
        <dbReference type="ARBA" id="ARBA00004514"/>
    </source>
</evidence>
<dbReference type="CDD" id="cd03185">
    <property type="entry name" value="GST_C_Tau"/>
    <property type="match status" value="1"/>
</dbReference>
<dbReference type="Gene3D" id="1.20.1050.10">
    <property type="match status" value="1"/>
</dbReference>
<dbReference type="GO" id="GO:0004364">
    <property type="term" value="F:glutathione transferase activity"/>
    <property type="evidence" value="ECO:0007669"/>
    <property type="project" value="InterPro"/>
</dbReference>
<comment type="caution">
    <text evidence="3">The sequence shown here is derived from an EMBL/GenBank/DDBJ whole genome shotgun (WGS) entry which is preliminary data.</text>
</comment>
<dbReference type="InterPro" id="IPR004046">
    <property type="entry name" value="GST_C"/>
</dbReference>
<dbReference type="InterPro" id="IPR036282">
    <property type="entry name" value="Glutathione-S-Trfase_C_sf"/>
</dbReference>
<gene>
    <name evidence="3" type="ORF">LWI28_006636</name>
</gene>
<accession>A0AAD5JQA7</accession>
<protein>
    <recommendedName>
        <fullName evidence="2">GST C-terminal domain-containing protein</fullName>
    </recommendedName>
</protein>
<reference evidence="3 4" key="1">
    <citation type="journal article" date="2022" name="Plant J.">
        <title>Strategies of tolerance reflected in two North American maple genomes.</title>
        <authorList>
            <person name="McEvoy S.L."/>
            <person name="Sezen U.U."/>
            <person name="Trouern-Trend A."/>
            <person name="McMahon S.M."/>
            <person name="Schaberg P.G."/>
            <person name="Yang J."/>
            <person name="Wegrzyn J.L."/>
            <person name="Swenson N.G."/>
        </authorList>
    </citation>
    <scope>NUCLEOTIDE SEQUENCE [LARGE SCALE GENOMIC DNA]</scope>
    <source>
        <strain evidence="3">91603</strain>
    </source>
</reference>
<dbReference type="PROSITE" id="PS50405">
    <property type="entry name" value="GST_CTER"/>
    <property type="match status" value="1"/>
</dbReference>
<proteinExistence type="predicted"/>
<dbReference type="Pfam" id="PF00043">
    <property type="entry name" value="GST_C"/>
    <property type="match status" value="1"/>
</dbReference>
<dbReference type="InterPro" id="IPR045074">
    <property type="entry name" value="GST_C_Tau"/>
</dbReference>
<evidence type="ECO:0000313" key="3">
    <source>
        <dbReference type="EMBL" id="KAI9197919.1"/>
    </source>
</evidence>
<evidence type="ECO:0000313" key="4">
    <source>
        <dbReference type="Proteomes" id="UP001064489"/>
    </source>
</evidence>
<feature type="domain" description="GST C-terminal" evidence="2">
    <location>
        <begin position="1"/>
        <end position="114"/>
    </location>
</feature>
<dbReference type="SUPFAM" id="SSF47616">
    <property type="entry name" value="GST C-terminal domain-like"/>
    <property type="match status" value="1"/>
</dbReference>
<dbReference type="InterPro" id="IPR010987">
    <property type="entry name" value="Glutathione-S-Trfase_C-like"/>
</dbReference>
<dbReference type="PANTHER" id="PTHR11260:SF756">
    <property type="entry name" value="GLUTATHIONE S-TRANSFERASE PARA-RELATED"/>
    <property type="match status" value="1"/>
</dbReference>
<dbReference type="PANTHER" id="PTHR11260">
    <property type="entry name" value="GLUTATHIONE S-TRANSFERASE, GST, SUPERFAMILY, GST DOMAIN CONTAINING"/>
    <property type="match status" value="1"/>
</dbReference>
<keyword evidence="4" id="KW-1185">Reference proteome</keyword>
<dbReference type="GO" id="GO:0006749">
    <property type="term" value="P:glutathione metabolic process"/>
    <property type="evidence" value="ECO:0007669"/>
    <property type="project" value="InterPro"/>
</dbReference>
<comment type="subcellular location">
    <subcellularLocation>
        <location evidence="1">Cytoplasm</location>
        <location evidence="1">Cytosol</location>
    </subcellularLocation>
</comment>
<dbReference type="Proteomes" id="UP001064489">
    <property type="component" value="Chromosome 13"/>
</dbReference>
<dbReference type="InterPro" id="IPR045073">
    <property type="entry name" value="Omega/Tau-like"/>
</dbReference>
<name>A0AAD5JQA7_ACENE</name>
<organism evidence="3 4">
    <name type="scientific">Acer negundo</name>
    <name type="common">Box elder</name>
    <dbReference type="NCBI Taxonomy" id="4023"/>
    <lineage>
        <taxon>Eukaryota</taxon>
        <taxon>Viridiplantae</taxon>
        <taxon>Streptophyta</taxon>
        <taxon>Embryophyta</taxon>
        <taxon>Tracheophyta</taxon>
        <taxon>Spermatophyta</taxon>
        <taxon>Magnoliopsida</taxon>
        <taxon>eudicotyledons</taxon>
        <taxon>Gunneridae</taxon>
        <taxon>Pentapetalae</taxon>
        <taxon>rosids</taxon>
        <taxon>malvids</taxon>
        <taxon>Sapindales</taxon>
        <taxon>Sapindaceae</taxon>
        <taxon>Hippocastanoideae</taxon>
        <taxon>Acereae</taxon>
        <taxon>Acer</taxon>
    </lineage>
</organism>